<gene>
    <name evidence="3" type="ORF">PFDSM3638_03965</name>
</gene>
<evidence type="ECO:0000313" key="4">
    <source>
        <dbReference type="Proteomes" id="UP000324354"/>
    </source>
</evidence>
<evidence type="ECO:0000256" key="2">
    <source>
        <dbReference type="ARBA" id="ARBA00022679"/>
    </source>
</evidence>
<dbReference type="InterPro" id="IPR051159">
    <property type="entry name" value="Hexapeptide_acetyltransf"/>
</dbReference>
<accession>A0A5C0XRI0</accession>
<evidence type="ECO:0000256" key="1">
    <source>
        <dbReference type="ARBA" id="ARBA00007274"/>
    </source>
</evidence>
<dbReference type="Pfam" id="PF00132">
    <property type="entry name" value="Hexapep"/>
    <property type="match status" value="1"/>
</dbReference>
<dbReference type="SUPFAM" id="SSF51161">
    <property type="entry name" value="Trimeric LpxA-like enzymes"/>
    <property type="match status" value="1"/>
</dbReference>
<sequence length="166" mass="18410">MMVNTMNILRKIFRRICRTAVKFVFPNGFRILLLRWSGVKVGKDVAINEGFTMACDIGYEENLVIEDRVAIGPNVTIVITSHPNNSHLRNLKDRYPSIEVFGKVHIKHDAWIGAGAIILPNVTIGEFSIIGAGSVVTKDVPPYSIAVGVPARVVKKLKIEKKTENT</sequence>
<protein>
    <submittedName>
        <fullName evidence="3">Galactoside O-acetyltransferase</fullName>
    </submittedName>
</protein>
<dbReference type="Gene3D" id="2.160.10.10">
    <property type="entry name" value="Hexapeptide repeat proteins"/>
    <property type="match status" value="1"/>
</dbReference>
<organism evidence="3 4">
    <name type="scientific">Pyrococcus furiosus (strain ATCC 43587 / DSM 3638 / JCM 8422 / Vc1)</name>
    <dbReference type="NCBI Taxonomy" id="186497"/>
    <lineage>
        <taxon>Archaea</taxon>
        <taxon>Methanobacteriati</taxon>
        <taxon>Methanobacteriota</taxon>
        <taxon>Thermococci</taxon>
        <taxon>Thermococcales</taxon>
        <taxon>Thermococcaceae</taxon>
        <taxon>Pyrococcus</taxon>
    </lineage>
</organism>
<dbReference type="InterPro" id="IPR011004">
    <property type="entry name" value="Trimer_LpxA-like_sf"/>
</dbReference>
<dbReference type="GO" id="GO:0008374">
    <property type="term" value="F:O-acyltransferase activity"/>
    <property type="evidence" value="ECO:0007669"/>
    <property type="project" value="TreeGrafter"/>
</dbReference>
<dbReference type="InterPro" id="IPR018357">
    <property type="entry name" value="Hexapep_transf_CS"/>
</dbReference>
<dbReference type="AlphaFoldDB" id="A0A5C0XRI0"/>
<dbReference type="PANTHER" id="PTHR23416:SF23">
    <property type="entry name" value="ACETYLTRANSFERASE C18B11.09C-RELATED"/>
    <property type="match status" value="1"/>
</dbReference>
<dbReference type="PROSITE" id="PS00101">
    <property type="entry name" value="HEXAPEP_TRANSFERASES"/>
    <property type="match status" value="1"/>
</dbReference>
<comment type="similarity">
    <text evidence="1">Belongs to the transferase hexapeptide repeat family.</text>
</comment>
<evidence type="ECO:0000313" key="3">
    <source>
        <dbReference type="EMBL" id="QEK78474.1"/>
    </source>
</evidence>
<name>A0A5C0XRI0_PYRFU</name>
<dbReference type="PANTHER" id="PTHR23416">
    <property type="entry name" value="SIALIC ACID SYNTHASE-RELATED"/>
    <property type="match status" value="1"/>
</dbReference>
<dbReference type="InterPro" id="IPR001451">
    <property type="entry name" value="Hexapep"/>
</dbReference>
<dbReference type="EMBL" id="CP023154">
    <property type="protein sequence ID" value="QEK78474.1"/>
    <property type="molecule type" value="Genomic_DNA"/>
</dbReference>
<dbReference type="Proteomes" id="UP000324354">
    <property type="component" value="Chromosome"/>
</dbReference>
<dbReference type="CDD" id="cd04647">
    <property type="entry name" value="LbH_MAT_like"/>
    <property type="match status" value="1"/>
</dbReference>
<reference evidence="3 4" key="1">
    <citation type="submission" date="2017-08" db="EMBL/GenBank/DDBJ databases">
        <title>Resequencing and Reannotation of the genome of Pyrococcus furiosus type strain DSM3638.</title>
        <authorList>
            <person name="Reichelt R.M."/>
            <person name="Bunk B."/>
        </authorList>
    </citation>
    <scope>NUCLEOTIDE SEQUENCE [LARGE SCALE GENOMIC DNA]</scope>
    <source>
        <strain evidence="3 4">DSM 3638</strain>
    </source>
</reference>
<proteinExistence type="inferred from homology"/>
<keyword evidence="2 3" id="KW-0808">Transferase</keyword>